<dbReference type="InterPro" id="IPR003848">
    <property type="entry name" value="DUF218"/>
</dbReference>
<feature type="domain" description="DUF218" evidence="2">
    <location>
        <begin position="85"/>
        <end position="236"/>
    </location>
</feature>
<dbReference type="InterPro" id="IPR051599">
    <property type="entry name" value="Cell_Envelope_Assoc"/>
</dbReference>
<dbReference type="GO" id="GO:0005886">
    <property type="term" value="C:plasma membrane"/>
    <property type="evidence" value="ECO:0007669"/>
    <property type="project" value="TreeGrafter"/>
</dbReference>
<dbReference type="Pfam" id="PF02698">
    <property type="entry name" value="DUF218"/>
    <property type="match status" value="1"/>
</dbReference>
<keyword evidence="1" id="KW-0472">Membrane</keyword>
<dbReference type="CDD" id="cd06259">
    <property type="entry name" value="YdcF-like"/>
    <property type="match status" value="1"/>
</dbReference>
<dbReference type="Proteomes" id="UP000217076">
    <property type="component" value="Unassembled WGS sequence"/>
</dbReference>
<dbReference type="RefSeq" id="WP_092617040.1">
    <property type="nucleotide sequence ID" value="NZ_FNCV01000003.1"/>
</dbReference>
<dbReference type="GO" id="GO:0043164">
    <property type="term" value="P:Gram-negative-bacterium-type cell wall biogenesis"/>
    <property type="evidence" value="ECO:0007669"/>
    <property type="project" value="TreeGrafter"/>
</dbReference>
<evidence type="ECO:0000313" key="3">
    <source>
        <dbReference type="EMBL" id="SDG92364.1"/>
    </source>
</evidence>
<keyword evidence="4" id="KW-1185">Reference proteome</keyword>
<proteinExistence type="predicted"/>
<sequence>MDLDPTYLLAKLARPLTDLEGLLSLLLVLAVIGLFIGRFQRVARRVLACLMGVGLLGNALPLGPWLALPLETRFPIPERLPERIDGIVVLGGYMNLAATELSGQPQADGAIDRLLVGLTLAQQHPQARVVLSGGAGDPFDQSRREADLAAGVIARLYPDTPDLGGRLVIERESRNTRENALFSHRMATPQPGENWVLVTSALHMPRAVGSFRAAGWTVLPYPVDHNHAFRPPAVVRWPRLPHSLLPGVNTALEAWAGLVWYRARGYMTTLVPGPDPT</sequence>
<name>A0A1G7Y7G6_9PROT</name>
<dbReference type="AlphaFoldDB" id="A0A1G7Y7G6"/>
<gene>
    <name evidence="3" type="ORF">SAMN05421742_103214</name>
</gene>
<reference evidence="4" key="1">
    <citation type="submission" date="2016-10" db="EMBL/GenBank/DDBJ databases">
        <authorList>
            <person name="Varghese N."/>
            <person name="Submissions S."/>
        </authorList>
    </citation>
    <scope>NUCLEOTIDE SEQUENCE [LARGE SCALE GENOMIC DNA]</scope>
    <source>
        <strain evidence="4">930I</strain>
    </source>
</reference>
<evidence type="ECO:0000313" key="4">
    <source>
        <dbReference type="Proteomes" id="UP000217076"/>
    </source>
</evidence>
<dbReference type="Gene3D" id="3.40.50.620">
    <property type="entry name" value="HUPs"/>
    <property type="match status" value="1"/>
</dbReference>
<accession>A0A1G7Y7G6</accession>
<dbReference type="InterPro" id="IPR014729">
    <property type="entry name" value="Rossmann-like_a/b/a_fold"/>
</dbReference>
<dbReference type="GO" id="GO:0000270">
    <property type="term" value="P:peptidoglycan metabolic process"/>
    <property type="evidence" value="ECO:0007669"/>
    <property type="project" value="TreeGrafter"/>
</dbReference>
<dbReference type="EMBL" id="FNCV01000003">
    <property type="protein sequence ID" value="SDG92364.1"/>
    <property type="molecule type" value="Genomic_DNA"/>
</dbReference>
<evidence type="ECO:0000259" key="2">
    <source>
        <dbReference type="Pfam" id="PF02698"/>
    </source>
</evidence>
<keyword evidence="1" id="KW-1133">Transmembrane helix</keyword>
<dbReference type="PANTHER" id="PTHR30336">
    <property type="entry name" value="INNER MEMBRANE PROTEIN, PROBABLE PERMEASE"/>
    <property type="match status" value="1"/>
</dbReference>
<organism evidence="3 4">
    <name type="scientific">Roseospirillum parvum</name>
    <dbReference type="NCBI Taxonomy" id="83401"/>
    <lineage>
        <taxon>Bacteria</taxon>
        <taxon>Pseudomonadati</taxon>
        <taxon>Pseudomonadota</taxon>
        <taxon>Alphaproteobacteria</taxon>
        <taxon>Rhodospirillales</taxon>
        <taxon>Rhodospirillaceae</taxon>
        <taxon>Roseospirillum</taxon>
    </lineage>
</organism>
<dbReference type="STRING" id="83401.SAMN05421742_103214"/>
<evidence type="ECO:0000256" key="1">
    <source>
        <dbReference type="SAM" id="Phobius"/>
    </source>
</evidence>
<feature type="transmembrane region" description="Helical" evidence="1">
    <location>
        <begin position="46"/>
        <end position="68"/>
    </location>
</feature>
<feature type="transmembrane region" description="Helical" evidence="1">
    <location>
        <begin position="20"/>
        <end position="39"/>
    </location>
</feature>
<protein>
    <submittedName>
        <fullName evidence="3">Uncharacterized SAM-binding protein YcdF, DUF218 family</fullName>
    </submittedName>
</protein>
<dbReference type="OrthoDB" id="9809813at2"/>
<keyword evidence="1" id="KW-0812">Transmembrane</keyword>
<dbReference type="PANTHER" id="PTHR30336:SF4">
    <property type="entry name" value="ENVELOPE BIOGENESIS FACTOR ELYC"/>
    <property type="match status" value="1"/>
</dbReference>